<accession>A0A1E5UBY5</accession>
<protein>
    <submittedName>
        <fullName evidence="1">Uncharacterized protein</fullName>
    </submittedName>
</protein>
<keyword evidence="2" id="KW-1185">Reference proteome</keyword>
<gene>
    <name evidence="1" type="ORF">BHF72_0671</name>
</gene>
<organism evidence="1 2">
    <name type="scientific">Cloacibacterium normanense</name>
    <dbReference type="NCBI Taxonomy" id="237258"/>
    <lineage>
        <taxon>Bacteria</taxon>
        <taxon>Pseudomonadati</taxon>
        <taxon>Bacteroidota</taxon>
        <taxon>Flavobacteriia</taxon>
        <taxon>Flavobacteriales</taxon>
        <taxon>Weeksellaceae</taxon>
    </lineage>
</organism>
<dbReference type="Proteomes" id="UP000095601">
    <property type="component" value="Unassembled WGS sequence"/>
</dbReference>
<dbReference type="AlphaFoldDB" id="A0A1E5UBY5"/>
<evidence type="ECO:0000313" key="1">
    <source>
        <dbReference type="EMBL" id="OEL10307.1"/>
    </source>
</evidence>
<dbReference type="EMBL" id="MKGI01000078">
    <property type="protein sequence ID" value="OEL10307.1"/>
    <property type="molecule type" value="Genomic_DNA"/>
</dbReference>
<evidence type="ECO:0000313" key="2">
    <source>
        <dbReference type="Proteomes" id="UP000095601"/>
    </source>
</evidence>
<name>A0A1E5UBY5_9FLAO</name>
<sequence length="56" mass="6674">MSKFTIFLILKKSETLGDLGSLIAKNVKFNFQQTYLDFFAEFLLVLFEIKNYFHFN</sequence>
<reference evidence="1 2" key="1">
    <citation type="submission" date="2016-09" db="EMBL/GenBank/DDBJ databases">
        <authorList>
            <person name="Capua I."/>
            <person name="De Benedictis P."/>
            <person name="Joannis T."/>
            <person name="Lombin L.H."/>
            <person name="Cattoli G."/>
        </authorList>
    </citation>
    <scope>NUCLEOTIDE SEQUENCE [LARGE SCALE GENOMIC DNA]</scope>
    <source>
        <strain evidence="1 2">NRS-1</strain>
    </source>
</reference>
<proteinExistence type="predicted"/>
<comment type="caution">
    <text evidence="1">The sequence shown here is derived from an EMBL/GenBank/DDBJ whole genome shotgun (WGS) entry which is preliminary data.</text>
</comment>